<organism evidence="1 2">
    <name type="scientific">Paenibacillus cellulosilyticus</name>
    <dbReference type="NCBI Taxonomy" id="375489"/>
    <lineage>
        <taxon>Bacteria</taxon>
        <taxon>Bacillati</taxon>
        <taxon>Bacillota</taxon>
        <taxon>Bacilli</taxon>
        <taxon>Bacillales</taxon>
        <taxon>Paenibacillaceae</taxon>
        <taxon>Paenibacillus</taxon>
    </lineage>
</organism>
<sequence>MSEISFRLKLVYDNLKISDIDLCLEKLLKFSPNRIDVLDDVYTKNKLVDFINSIFTEQPSFIFTLSDSSGNSMTVNKENNQIIFFSRINFELFSSSDLFEEITEVFVSNNGLFAYIVSTEDHFWQNNSSVDVYKRRNRSLEDIKVIPIPKMRNRWNVDIEQFPGHNHNYRGLWFGSCSMMWYGNEYFNYFNRKEFEAFSECEEVLSLKNGGYFVKLYSNPLNYEDVENRNRQWAFRSATNLDLVAENVKELLKTK</sequence>
<dbReference type="RefSeq" id="WP_110045865.1">
    <property type="nucleotide sequence ID" value="NZ_CP054613.1"/>
</dbReference>
<name>A0A2V2YPE2_9BACL</name>
<evidence type="ECO:0000313" key="1">
    <source>
        <dbReference type="EMBL" id="PWV97893.1"/>
    </source>
</evidence>
<proteinExistence type="predicted"/>
<gene>
    <name evidence="1" type="ORF">DFQ01_12080</name>
</gene>
<dbReference type="Proteomes" id="UP000246635">
    <property type="component" value="Unassembled WGS sequence"/>
</dbReference>
<accession>A0A2V2YPE2</accession>
<comment type="caution">
    <text evidence="1">The sequence shown here is derived from an EMBL/GenBank/DDBJ whole genome shotgun (WGS) entry which is preliminary data.</text>
</comment>
<dbReference type="AlphaFoldDB" id="A0A2V2YPE2"/>
<keyword evidence="2" id="KW-1185">Reference proteome</keyword>
<dbReference type="EMBL" id="QGTQ01000020">
    <property type="protein sequence ID" value="PWV97893.1"/>
    <property type="molecule type" value="Genomic_DNA"/>
</dbReference>
<dbReference type="OrthoDB" id="2188649at2"/>
<protein>
    <submittedName>
        <fullName evidence="1">Uncharacterized protein</fullName>
    </submittedName>
</protein>
<evidence type="ECO:0000313" key="2">
    <source>
        <dbReference type="Proteomes" id="UP000246635"/>
    </source>
</evidence>
<reference evidence="1 2" key="1">
    <citation type="submission" date="2018-05" db="EMBL/GenBank/DDBJ databases">
        <title>Genomic Encyclopedia of Type Strains, Phase III (KMG-III): the genomes of soil and plant-associated and newly described type strains.</title>
        <authorList>
            <person name="Whitman W."/>
        </authorList>
    </citation>
    <scope>NUCLEOTIDE SEQUENCE [LARGE SCALE GENOMIC DNA]</scope>
    <source>
        <strain evidence="1 2">CECT 5696</strain>
    </source>
</reference>